<feature type="binding site" evidence="9">
    <location>
        <position position="366"/>
    </location>
    <ligand>
        <name>5-aminolevulinate</name>
        <dbReference type="ChEBI" id="CHEBI:356416"/>
        <label>2</label>
    </ligand>
</feature>
<keyword evidence="5 10" id="KW-0627">Porphyrin biosynthesis</keyword>
<keyword evidence="4 10" id="KW-0456">Lyase</keyword>
<keyword evidence="14" id="KW-1185">Reference proteome</keyword>
<comment type="subunit">
    <text evidence="10">Homooctamer.</text>
</comment>
<dbReference type="InParanoid" id="A9V329"/>
<dbReference type="EMBL" id="CH991556">
    <property type="protein sequence ID" value="EDQ88115.1"/>
    <property type="molecule type" value="Genomic_DNA"/>
</dbReference>
<dbReference type="Pfam" id="PF00490">
    <property type="entry name" value="ALAD"/>
    <property type="match status" value="1"/>
</dbReference>
<dbReference type="RefSeq" id="XP_001747191.1">
    <property type="nucleotide sequence ID" value="XM_001747139.1"/>
</dbReference>
<dbReference type="GO" id="GO:0005829">
    <property type="term" value="C:cytosol"/>
    <property type="evidence" value="ECO:0000318"/>
    <property type="project" value="GO_Central"/>
</dbReference>
<evidence type="ECO:0000256" key="3">
    <source>
        <dbReference type="ARBA" id="ARBA00023133"/>
    </source>
</evidence>
<dbReference type="UniPathway" id="UPA00251">
    <property type="reaction ID" value="UER00318"/>
</dbReference>
<evidence type="ECO:0000256" key="6">
    <source>
        <dbReference type="ARBA" id="ARBA00025628"/>
    </source>
</evidence>
<dbReference type="GeneID" id="5892490"/>
<comment type="catalytic activity">
    <reaction evidence="7 10">
        <text>2 5-aminolevulinate = porphobilinogen + 2 H2O + H(+)</text>
        <dbReference type="Rhea" id="RHEA:24064"/>
        <dbReference type="ChEBI" id="CHEBI:15377"/>
        <dbReference type="ChEBI" id="CHEBI:15378"/>
        <dbReference type="ChEBI" id="CHEBI:58126"/>
        <dbReference type="ChEBI" id="CHEBI:356416"/>
        <dbReference type="EC" id="4.2.1.24"/>
    </reaction>
</comment>
<dbReference type="SUPFAM" id="SSF51569">
    <property type="entry name" value="Aldolase"/>
    <property type="match status" value="1"/>
</dbReference>
<dbReference type="FunCoup" id="A9V329">
    <property type="interactions" value="807"/>
</dbReference>
<feature type="binding site" evidence="9">
    <location>
        <position position="269"/>
    </location>
    <ligand>
        <name>5-aminolevulinate</name>
        <dbReference type="ChEBI" id="CHEBI:356416"/>
        <label>1</label>
    </ligand>
</feature>
<dbReference type="eggNOG" id="KOG2794">
    <property type="taxonomic scope" value="Eukaryota"/>
</dbReference>
<sequence>MAAEVPEPRVEFPLQGGYHNPTLRAWHATSAQLAKEHLMYPVFVSDHENSDHVEAIGSLPEQNRYGYNAVVKALEPLVQKGLASVLLFGVVDRKDVRGATADDSDNPVVKVLPLLKAAFPQLTVACDVCLCPYTDHGHCGIFMDTQPENESQQRFDPVASAKRIAEIAVAYAEAGCDIVAPSDMMDGRIQAIDAGLKAKGLRNRVAIMSYSAKFCSCFYGPFRSRKHSRAWSTHETYSDAAKSAPKTAPADQAEPATKVARRLVTPKGRHNYQLPPGSSGLAARANEISVREGADMLMVKPGIAYLDVLRDTKRLHPYHPLAVYQVSGEYAMLWHGAAQGAVDLREGVLESMTAFRRAGADIIITYYAPRLLQWLDE</sequence>
<dbReference type="KEGG" id="mbr:MONBRDRAFT_26688"/>
<feature type="binding site" evidence="9">
    <location>
        <position position="327"/>
    </location>
    <ligand>
        <name>5-aminolevulinate</name>
        <dbReference type="ChEBI" id="CHEBI:356416"/>
        <label>2</label>
    </ligand>
</feature>
<dbReference type="InterPro" id="IPR013785">
    <property type="entry name" value="Aldolase_TIM"/>
</dbReference>
<dbReference type="GO" id="GO:0006782">
    <property type="term" value="P:protoporphyrinogen IX biosynthetic process"/>
    <property type="evidence" value="ECO:0007669"/>
    <property type="project" value="UniProtKB-UniPathway"/>
</dbReference>
<dbReference type="PANTHER" id="PTHR11458:SF0">
    <property type="entry name" value="DELTA-AMINOLEVULINIC ACID DEHYDRATASE"/>
    <property type="match status" value="1"/>
</dbReference>
<dbReference type="InterPro" id="IPR001731">
    <property type="entry name" value="ALAD"/>
</dbReference>
<evidence type="ECO:0000256" key="1">
    <source>
        <dbReference type="ARBA" id="ARBA00004694"/>
    </source>
</evidence>
<dbReference type="OMA" id="YQMDYAN"/>
<comment type="function">
    <text evidence="6">Catalyzes an early step in the biosynthesis of tetrapyrroles. Binds two molecules of 5-aminolevulinate per subunit, each at a distinct site, and catalyzes their condensation to form porphobilinogen.</text>
</comment>
<dbReference type="PROSITE" id="PS00169">
    <property type="entry name" value="D_ALA_DEHYDRATASE"/>
    <property type="match status" value="1"/>
</dbReference>
<dbReference type="GO" id="GO:0006783">
    <property type="term" value="P:heme biosynthetic process"/>
    <property type="evidence" value="ECO:0000318"/>
    <property type="project" value="GO_Central"/>
</dbReference>
<evidence type="ECO:0000313" key="14">
    <source>
        <dbReference type="Proteomes" id="UP000001357"/>
    </source>
</evidence>
<evidence type="ECO:0000256" key="7">
    <source>
        <dbReference type="ARBA" id="ARBA00047651"/>
    </source>
</evidence>
<organism evidence="13 14">
    <name type="scientific">Monosiga brevicollis</name>
    <name type="common">Choanoflagellate</name>
    <dbReference type="NCBI Taxonomy" id="81824"/>
    <lineage>
        <taxon>Eukaryota</taxon>
        <taxon>Choanoflagellata</taxon>
        <taxon>Craspedida</taxon>
        <taxon>Salpingoecidae</taxon>
        <taxon>Monosiga</taxon>
    </lineage>
</organism>
<dbReference type="GO" id="GO:0008270">
    <property type="term" value="F:zinc ion binding"/>
    <property type="evidence" value="ECO:0000318"/>
    <property type="project" value="GO_Central"/>
</dbReference>
<dbReference type="InterPro" id="IPR030656">
    <property type="entry name" value="ALAD_AS"/>
</dbReference>
<evidence type="ECO:0000256" key="8">
    <source>
        <dbReference type="PIRSR" id="PIRSR001415-1"/>
    </source>
</evidence>
<dbReference type="SMART" id="SM01004">
    <property type="entry name" value="ALAD"/>
    <property type="match status" value="1"/>
</dbReference>
<evidence type="ECO:0000256" key="12">
    <source>
        <dbReference type="SAM" id="MobiDB-lite"/>
    </source>
</evidence>
<dbReference type="Gene3D" id="3.20.20.70">
    <property type="entry name" value="Aldolase class I"/>
    <property type="match status" value="1"/>
</dbReference>
<feature type="active site" description="Schiff-base intermediate with substrate" evidence="8">
    <location>
        <position position="300"/>
    </location>
</feature>
<evidence type="ECO:0000256" key="10">
    <source>
        <dbReference type="RuleBase" id="RU000515"/>
    </source>
</evidence>
<evidence type="ECO:0000313" key="13">
    <source>
        <dbReference type="EMBL" id="EDQ88115.1"/>
    </source>
</evidence>
<feature type="binding site" evidence="9">
    <location>
        <position position="223"/>
    </location>
    <ligand>
        <name>5-aminolevulinate</name>
        <dbReference type="ChEBI" id="CHEBI:356416"/>
        <label>1</label>
    </ligand>
</feature>
<proteinExistence type="inferred from homology"/>
<dbReference type="STRING" id="81824.A9V329"/>
<evidence type="ECO:0000256" key="5">
    <source>
        <dbReference type="ARBA" id="ARBA00023244"/>
    </source>
</evidence>
<dbReference type="AlphaFoldDB" id="A9V329"/>
<reference evidence="13 14" key="1">
    <citation type="journal article" date="2008" name="Nature">
        <title>The genome of the choanoflagellate Monosiga brevicollis and the origin of metazoans.</title>
        <authorList>
            <consortium name="JGI Sequencing"/>
            <person name="King N."/>
            <person name="Westbrook M.J."/>
            <person name="Young S.L."/>
            <person name="Kuo A."/>
            <person name="Abedin M."/>
            <person name="Chapman J."/>
            <person name="Fairclough S."/>
            <person name="Hellsten U."/>
            <person name="Isogai Y."/>
            <person name="Letunic I."/>
            <person name="Marr M."/>
            <person name="Pincus D."/>
            <person name="Putnam N."/>
            <person name="Rokas A."/>
            <person name="Wright K.J."/>
            <person name="Zuzow R."/>
            <person name="Dirks W."/>
            <person name="Good M."/>
            <person name="Goodstein D."/>
            <person name="Lemons D."/>
            <person name="Li W."/>
            <person name="Lyons J.B."/>
            <person name="Morris A."/>
            <person name="Nichols S."/>
            <person name="Richter D.J."/>
            <person name="Salamov A."/>
            <person name="Bork P."/>
            <person name="Lim W.A."/>
            <person name="Manning G."/>
            <person name="Miller W.T."/>
            <person name="McGinnis W."/>
            <person name="Shapiro H."/>
            <person name="Tjian R."/>
            <person name="Grigoriev I.V."/>
            <person name="Rokhsar D."/>
        </authorList>
    </citation>
    <scope>NUCLEOTIDE SEQUENCE [LARGE SCALE GENOMIC DNA]</scope>
    <source>
        <strain evidence="14">MX1 / ATCC 50154</strain>
    </source>
</reference>
<protein>
    <recommendedName>
        <fullName evidence="10">Delta-aminolevulinic acid dehydratase</fullName>
        <ecNumber evidence="10">4.2.1.24</ecNumber>
    </recommendedName>
</protein>
<dbReference type="PRINTS" id="PR00144">
    <property type="entry name" value="DALDHYDRTASE"/>
</dbReference>
<comment type="pathway">
    <text evidence="1">Porphyrin-containing compound metabolism; protoporphyrin-IX biosynthesis; coproporphyrinogen-III from 5-aminolevulinate: step 1/4.</text>
</comment>
<keyword evidence="3" id="KW-0350">Heme biosynthesis</keyword>
<name>A9V329_MONBE</name>
<dbReference type="Proteomes" id="UP000001357">
    <property type="component" value="Unassembled WGS sequence"/>
</dbReference>
<dbReference type="PANTHER" id="PTHR11458">
    <property type="entry name" value="DELTA-AMINOLEVULINIC ACID DEHYDRATASE"/>
    <property type="match status" value="1"/>
</dbReference>
<evidence type="ECO:0000256" key="9">
    <source>
        <dbReference type="PIRSR" id="PIRSR001415-2"/>
    </source>
</evidence>
<gene>
    <name evidence="13" type="ORF">MONBRDRAFT_26688</name>
</gene>
<evidence type="ECO:0000256" key="2">
    <source>
        <dbReference type="ARBA" id="ARBA00008055"/>
    </source>
</evidence>
<evidence type="ECO:0000256" key="4">
    <source>
        <dbReference type="ARBA" id="ARBA00023239"/>
    </source>
</evidence>
<dbReference type="PIRSF" id="PIRSF001415">
    <property type="entry name" value="Porphbilin_synth"/>
    <property type="match status" value="1"/>
</dbReference>
<feature type="active site" description="Schiff-base intermediate with substrate" evidence="8">
    <location>
        <position position="213"/>
    </location>
</feature>
<evidence type="ECO:0000256" key="11">
    <source>
        <dbReference type="RuleBase" id="RU004161"/>
    </source>
</evidence>
<dbReference type="GO" id="GO:0004655">
    <property type="term" value="F:porphobilinogen synthase activity"/>
    <property type="evidence" value="ECO:0000318"/>
    <property type="project" value="GO_Central"/>
</dbReference>
<feature type="region of interest" description="Disordered" evidence="12">
    <location>
        <begin position="238"/>
        <end position="257"/>
    </location>
</feature>
<comment type="similarity">
    <text evidence="2 11">Belongs to the ALAD family.</text>
</comment>
<dbReference type="EC" id="4.2.1.24" evidence="10"/>
<accession>A9V329</accession>